<gene>
    <name evidence="2" type="ORF">J2N86_01615</name>
</gene>
<keyword evidence="3" id="KW-1185">Reference proteome</keyword>
<proteinExistence type="predicted"/>
<feature type="region of interest" description="Disordered" evidence="1">
    <location>
        <begin position="726"/>
        <end position="745"/>
    </location>
</feature>
<dbReference type="Proteomes" id="UP001057474">
    <property type="component" value="Chromosome"/>
</dbReference>
<dbReference type="RefSeq" id="WP_252580464.1">
    <property type="nucleotide sequence ID" value="NZ_CP071527.1"/>
</dbReference>
<evidence type="ECO:0000313" key="2">
    <source>
        <dbReference type="EMBL" id="USQ14059.1"/>
    </source>
</evidence>
<evidence type="ECO:0000256" key="1">
    <source>
        <dbReference type="SAM" id="MobiDB-lite"/>
    </source>
</evidence>
<sequence length="745" mass="85139">MPGKIDLFKAALGNEAYIAEINSNASSQLKFIHTLEENEFTPQELIELINVMHEPKVRTLLIVRLLGQSDYLINLKGESVLSRIAFKESRTEPSRLNAWVHQLDVTILTTELINKLDPEAAVSLLCSIPHFHQLSTTQVQALLHKYLHRELIFYWVRHYAFLPNAHYVLAHLMKVIYSEIIDAIKEQESSKQVLLTSTIIEHLPLFHPLPKKLLLLINKESHLILAMKLYLNGHYYEAYTSFIKQVTNSLLHANHVFSAEAIELLLALENVSELKEIQVRTRELTSNYFCAYLKTNALAGSTYPLYHNGRLNIQKIIQHVVLDDAPNPSQLLNDEMETTVNEFLAKYQSINFFEYFLIHYRGDIKPIERLINDYLGHFTETRASRQSEASQRLIFLLHNDQLDSRLKDAIFSAVLQQAVPYNERITQKLFLYDASATLRHFGFMGGESNYQVIVNLCSWALNDLTIIDQDIIQIVRQAQAEAEFELQLCNRNGPFSGLIKYIKRCWFYGWSGFFTPKNPIYVIPESMMPAAVSVANPSPLETTLPIEKDIQVLLKEMEPPTALTQGQFEALARALTRYAFSDSPSDEFEIRMKVQALFNYVVHHNENQLRLYAWLKCNQGPFMENHFRLLALSCRLRPLSETELLIKQINDGPDKLIRAAAEYNTPLPQLNDELLVVTNVVTDVNQVMTVTKDTLSAYSAQLVQGAQSTWGWMVKGFNDSFFAKEDTKSGEEKGGGSSPTTTVHL</sequence>
<dbReference type="EMBL" id="CP071527">
    <property type="protein sequence ID" value="USQ14059.1"/>
    <property type="molecule type" value="Genomic_DNA"/>
</dbReference>
<accession>A0ABY4Y9A4</accession>
<reference evidence="2" key="1">
    <citation type="submission" date="2021-03" db="EMBL/GenBank/DDBJ databases">
        <title>Legionella lytica PCM 2298.</title>
        <authorList>
            <person name="Koper P."/>
        </authorList>
    </citation>
    <scope>NUCLEOTIDE SEQUENCE</scope>
    <source>
        <strain evidence="2">PCM 2298</strain>
    </source>
</reference>
<evidence type="ECO:0000313" key="3">
    <source>
        <dbReference type="Proteomes" id="UP001057474"/>
    </source>
</evidence>
<name>A0ABY4Y9A4_9GAMM</name>
<organism evidence="2 3">
    <name type="scientific">Legionella lytica</name>
    <dbReference type="NCBI Taxonomy" id="96232"/>
    <lineage>
        <taxon>Bacteria</taxon>
        <taxon>Pseudomonadati</taxon>
        <taxon>Pseudomonadota</taxon>
        <taxon>Gammaproteobacteria</taxon>
        <taxon>Legionellales</taxon>
        <taxon>Legionellaceae</taxon>
        <taxon>Legionella</taxon>
    </lineage>
</organism>
<evidence type="ECO:0008006" key="4">
    <source>
        <dbReference type="Google" id="ProtNLM"/>
    </source>
</evidence>
<protein>
    <recommendedName>
        <fullName evidence="4">Dot/Icm T4SS effector</fullName>
    </recommendedName>
</protein>